<dbReference type="GO" id="GO:0005886">
    <property type="term" value="C:plasma membrane"/>
    <property type="evidence" value="ECO:0007669"/>
    <property type="project" value="TreeGrafter"/>
</dbReference>
<dbReference type="HOGENOM" id="CLU_035303_0_0_11"/>
<keyword evidence="2" id="KW-0813">Transport</keyword>
<dbReference type="Proteomes" id="UP000011016">
    <property type="component" value="Unassembled WGS sequence"/>
</dbReference>
<dbReference type="GO" id="GO:0032329">
    <property type="term" value="P:serine transport"/>
    <property type="evidence" value="ECO:0007669"/>
    <property type="project" value="TreeGrafter"/>
</dbReference>
<evidence type="ECO:0000313" key="8">
    <source>
        <dbReference type="EMBL" id="CCI83938.1"/>
    </source>
</evidence>
<feature type="transmembrane region" description="Helical" evidence="7">
    <location>
        <begin position="354"/>
        <end position="376"/>
    </location>
</feature>
<dbReference type="InterPro" id="IPR001991">
    <property type="entry name" value="Na-dicarboxylate_symporter"/>
</dbReference>
<proteinExistence type="predicted"/>
<evidence type="ECO:0000256" key="6">
    <source>
        <dbReference type="SAM" id="MobiDB-lite"/>
    </source>
</evidence>
<dbReference type="EMBL" id="CAJZ01000175">
    <property type="protein sequence ID" value="CCI83938.1"/>
    <property type="molecule type" value="Genomic_DNA"/>
</dbReference>
<evidence type="ECO:0000256" key="7">
    <source>
        <dbReference type="SAM" id="Phobius"/>
    </source>
</evidence>
<keyword evidence="10" id="KW-1185">Reference proteome</keyword>
<feature type="transmembrane region" description="Helical" evidence="7">
    <location>
        <begin position="243"/>
        <end position="263"/>
    </location>
</feature>
<feature type="transmembrane region" description="Helical" evidence="7">
    <location>
        <begin position="176"/>
        <end position="195"/>
    </location>
</feature>
<evidence type="ECO:0000313" key="11">
    <source>
        <dbReference type="Proteomes" id="UP000011016"/>
    </source>
</evidence>
<evidence type="ECO:0000256" key="1">
    <source>
        <dbReference type="ARBA" id="ARBA00004141"/>
    </source>
</evidence>
<evidence type="ECO:0000256" key="5">
    <source>
        <dbReference type="ARBA" id="ARBA00023136"/>
    </source>
</evidence>
<name>I7IXM9_9CORY</name>
<dbReference type="PROSITE" id="PS51257">
    <property type="entry name" value="PROKAR_LIPOPROTEIN"/>
    <property type="match status" value="1"/>
</dbReference>
<feature type="transmembrane region" description="Helical" evidence="7">
    <location>
        <begin position="317"/>
        <end position="342"/>
    </location>
</feature>
<dbReference type="STRING" id="29321.AAV33_02765"/>
<gene>
    <name evidence="8" type="ORF">BN46_1213</name>
    <name evidence="9" type="ORF">HMPREF9719_01819</name>
</gene>
<feature type="transmembrane region" description="Helical" evidence="7">
    <location>
        <begin position="49"/>
        <end position="67"/>
    </location>
</feature>
<dbReference type="SUPFAM" id="SSF118215">
    <property type="entry name" value="Proton glutamate symport protein"/>
    <property type="match status" value="1"/>
</dbReference>
<dbReference type="EMBL" id="AHAE01000085">
    <property type="protein sequence ID" value="EJZ81241.1"/>
    <property type="molecule type" value="Genomic_DNA"/>
</dbReference>
<keyword evidence="3 7" id="KW-0812">Transmembrane</keyword>
<protein>
    <submittedName>
        <fullName evidence="8">Excitatory amino acid transporter 1</fullName>
    </submittedName>
</protein>
<dbReference type="InterPro" id="IPR036458">
    <property type="entry name" value="Na:dicarbo_symporter_sf"/>
</dbReference>
<comment type="subcellular location">
    <subcellularLocation>
        <location evidence="1">Membrane</location>
        <topology evidence="1">Multi-pass membrane protein</topology>
    </subcellularLocation>
</comment>
<evidence type="ECO:0000313" key="9">
    <source>
        <dbReference type="EMBL" id="EJZ81241.1"/>
    </source>
</evidence>
<dbReference type="Proteomes" id="UP000006078">
    <property type="component" value="Unassembled WGS sequence"/>
</dbReference>
<dbReference type="OrthoDB" id="9768885at2"/>
<feature type="transmembrane region" description="Helical" evidence="7">
    <location>
        <begin position="275"/>
        <end position="305"/>
    </location>
</feature>
<feature type="transmembrane region" description="Helical" evidence="7">
    <location>
        <begin position="79"/>
        <end position="103"/>
    </location>
</feature>
<dbReference type="PANTHER" id="PTHR42865:SF8">
    <property type="entry name" value="SERINE_THREONINE TRANSPORTER SSTT"/>
    <property type="match status" value="1"/>
</dbReference>
<feature type="transmembrane region" description="Helical" evidence="7">
    <location>
        <begin position="201"/>
        <end position="231"/>
    </location>
</feature>
<feature type="transmembrane region" description="Helical" evidence="7">
    <location>
        <begin position="134"/>
        <end position="155"/>
    </location>
</feature>
<dbReference type="AlphaFoldDB" id="I7IXM9"/>
<keyword evidence="5 7" id="KW-0472">Membrane</keyword>
<keyword evidence="4 7" id="KW-1133">Transmembrane helix</keyword>
<evidence type="ECO:0000256" key="3">
    <source>
        <dbReference type="ARBA" id="ARBA00022692"/>
    </source>
</evidence>
<dbReference type="PATRIC" id="fig|883169.3.peg.1759"/>
<organism evidence="8 11">
    <name type="scientific">Corynebacterium otitidis ATCC 51513</name>
    <dbReference type="NCBI Taxonomy" id="883169"/>
    <lineage>
        <taxon>Bacteria</taxon>
        <taxon>Bacillati</taxon>
        <taxon>Actinomycetota</taxon>
        <taxon>Actinomycetes</taxon>
        <taxon>Mycobacteriales</taxon>
        <taxon>Corynebacteriaceae</taxon>
        <taxon>Corynebacterium</taxon>
    </lineage>
</organism>
<dbReference type="eggNOG" id="COG1301">
    <property type="taxonomic scope" value="Bacteria"/>
</dbReference>
<reference evidence="8 11" key="1">
    <citation type="journal article" date="2012" name="J. Bacteriol.">
        <title>Draft Genome Sequence of Turicella otitidis ATCC 51513, Isolated from Middle Ear Fluid from a Child with Otitis Media.</title>
        <authorList>
            <person name="Brinkrolf K."/>
            <person name="Schneider J."/>
            <person name="Knecht M."/>
            <person name="Ruckert C."/>
            <person name="Tauch A."/>
        </authorList>
    </citation>
    <scope>NUCLEOTIDE SEQUENCE [LARGE SCALE GENOMIC DNA]</scope>
    <source>
        <strain evidence="8 11">ATCC 51513</strain>
    </source>
</reference>
<feature type="compositionally biased region" description="Basic and acidic residues" evidence="6">
    <location>
        <begin position="419"/>
        <end position="432"/>
    </location>
</feature>
<sequence length="449" mass="46419">MTFKKLASSLLFRVVVAIILGAACSTFFPEWLGRVFMTFNGIFGNFLNFFVPVLVFSLITPALASIGRGAGKWLGLTGGMAYFFSVLAGGLAYIVAVALYPVLLGGQSLAGGEDTDVSSGELEPYFTIDIEPPMTILAALLLAFCLGIAMTAVSSKTLRGAADELRDAVMKVIESFIIPLLPIFIFGTVLGIGMNGEMLEIIVNFATVLVTATVMTVLFVVAHYLLAGLVAGKNPFVLLKNILPAYATALGTASSAATIPVTYRCVRKNGVDKNVAGFSVPLCATISLSGSMIKIVLFAFAVIYLSGMDVSLGTAAAFILMLGITTVAAPGVPGGAIVAALGPLSDILGFNESQLALMIAAYIAIDSFGTAANVASSGAISTMVNRFAEGKITNEQVGDAAAGTEEPAAKATEDAPAGRADETDAEDFRTGEDPSPTGAKERGGSRTGR</sequence>
<dbReference type="PANTHER" id="PTHR42865">
    <property type="entry name" value="PROTON/GLUTAMATE-ASPARTATE SYMPORTER"/>
    <property type="match status" value="1"/>
</dbReference>
<feature type="compositionally biased region" description="Basic and acidic residues" evidence="6">
    <location>
        <begin position="439"/>
        <end position="449"/>
    </location>
</feature>
<dbReference type="Gene3D" id="1.10.3860.10">
    <property type="entry name" value="Sodium:dicarboxylate symporter"/>
    <property type="match status" value="1"/>
</dbReference>
<evidence type="ECO:0000256" key="4">
    <source>
        <dbReference type="ARBA" id="ARBA00022989"/>
    </source>
</evidence>
<reference evidence="9 10" key="2">
    <citation type="submission" date="2012-08" db="EMBL/GenBank/DDBJ databases">
        <title>The Genome Sequence of Turicella otitidis ATCC 51513.</title>
        <authorList>
            <consortium name="The Broad Institute Genome Sequencing Platform"/>
            <person name="Earl A."/>
            <person name="Ward D."/>
            <person name="Feldgarden M."/>
            <person name="Gevers D."/>
            <person name="Huys G."/>
            <person name="Walker B."/>
            <person name="Young S.K."/>
            <person name="Zeng Q."/>
            <person name="Gargeya S."/>
            <person name="Fitzgerald M."/>
            <person name="Haas B."/>
            <person name="Abouelleil A."/>
            <person name="Alvarado L."/>
            <person name="Arachchi H.M."/>
            <person name="Berlin A.M."/>
            <person name="Chapman S.B."/>
            <person name="Goldberg J."/>
            <person name="Griggs A."/>
            <person name="Gujja S."/>
            <person name="Hansen M."/>
            <person name="Howarth C."/>
            <person name="Imamovic A."/>
            <person name="Larimer J."/>
            <person name="McCowen C."/>
            <person name="Montmayeur A."/>
            <person name="Murphy C."/>
            <person name="Neiman D."/>
            <person name="Pearson M."/>
            <person name="Priest M."/>
            <person name="Roberts A."/>
            <person name="Saif S."/>
            <person name="Shea T."/>
            <person name="Sisk P."/>
            <person name="Sykes S."/>
            <person name="Wortman J."/>
            <person name="Nusbaum C."/>
            <person name="Birren B."/>
        </authorList>
    </citation>
    <scope>NUCLEOTIDE SEQUENCE [LARGE SCALE GENOMIC DNA]</scope>
    <source>
        <strain evidence="9 10">ATCC 51513</strain>
    </source>
</reference>
<dbReference type="Pfam" id="PF00375">
    <property type="entry name" value="SDF"/>
    <property type="match status" value="1"/>
</dbReference>
<comment type="caution">
    <text evidence="8">The sequence shown here is derived from an EMBL/GenBank/DDBJ whole genome shotgun (WGS) entry which is preliminary data.</text>
</comment>
<feature type="region of interest" description="Disordered" evidence="6">
    <location>
        <begin position="398"/>
        <end position="449"/>
    </location>
</feature>
<dbReference type="PRINTS" id="PR00173">
    <property type="entry name" value="EDTRNSPORT"/>
</dbReference>
<evidence type="ECO:0000313" key="10">
    <source>
        <dbReference type="Proteomes" id="UP000006078"/>
    </source>
</evidence>
<accession>I7IXM9</accession>
<dbReference type="RefSeq" id="WP_004601709.1">
    <property type="nucleotide sequence ID" value="NZ_HF541868.1"/>
</dbReference>
<dbReference type="GO" id="GO:0005295">
    <property type="term" value="F:neutral L-amino acid:sodium symporter activity"/>
    <property type="evidence" value="ECO:0007669"/>
    <property type="project" value="TreeGrafter"/>
</dbReference>
<evidence type="ECO:0000256" key="2">
    <source>
        <dbReference type="ARBA" id="ARBA00022448"/>
    </source>
</evidence>